<feature type="transmembrane region" description="Helical" evidence="9">
    <location>
        <begin position="129"/>
        <end position="147"/>
    </location>
</feature>
<evidence type="ECO:0000256" key="7">
    <source>
        <dbReference type="ARBA" id="ARBA00023136"/>
    </source>
</evidence>
<evidence type="ECO:0000256" key="1">
    <source>
        <dbReference type="ARBA" id="ARBA00004141"/>
    </source>
</evidence>
<dbReference type="InterPro" id="IPR050369">
    <property type="entry name" value="RBOH/FRE"/>
</dbReference>
<feature type="region of interest" description="Disordered" evidence="8">
    <location>
        <begin position="379"/>
        <end position="414"/>
    </location>
</feature>
<dbReference type="Pfam" id="PF01794">
    <property type="entry name" value="Ferric_reduct"/>
    <property type="match status" value="1"/>
</dbReference>
<evidence type="ECO:0000256" key="2">
    <source>
        <dbReference type="ARBA" id="ARBA00022692"/>
    </source>
</evidence>
<feature type="transmembrane region" description="Helical" evidence="9">
    <location>
        <begin position="206"/>
        <end position="226"/>
    </location>
</feature>
<dbReference type="InterPro" id="IPR013112">
    <property type="entry name" value="FAD-bd_8"/>
</dbReference>
<dbReference type="PANTHER" id="PTHR11972">
    <property type="entry name" value="NADPH OXIDASE"/>
    <property type="match status" value="1"/>
</dbReference>
<name>A0A8H7UU30_9FUNG</name>
<keyword evidence="4 9" id="KW-1133">Transmembrane helix</keyword>
<feature type="compositionally biased region" description="Polar residues" evidence="8">
    <location>
        <begin position="384"/>
        <end position="401"/>
    </location>
</feature>
<feature type="domain" description="FAD-binding FR-type" evidence="10">
    <location>
        <begin position="281"/>
        <end position="457"/>
    </location>
</feature>
<keyword evidence="6" id="KW-0406">Ion transport</keyword>
<dbReference type="PANTHER" id="PTHR11972:SF69">
    <property type="entry name" value="FERRIC REDUCTION OXIDASE 6-RELATED"/>
    <property type="match status" value="1"/>
</dbReference>
<dbReference type="CDD" id="cd06186">
    <property type="entry name" value="NOX_Duox_like_FAD_NADP"/>
    <property type="match status" value="1"/>
</dbReference>
<feature type="transmembrane region" description="Helical" evidence="9">
    <location>
        <begin position="168"/>
        <end position="186"/>
    </location>
</feature>
<dbReference type="Gene3D" id="3.40.50.80">
    <property type="entry name" value="Nucleotide-binding domain of ferredoxin-NADP reductase (FNR) module"/>
    <property type="match status" value="1"/>
</dbReference>
<protein>
    <recommendedName>
        <fullName evidence="10">FAD-binding FR-type domain-containing protein</fullName>
    </recommendedName>
</protein>
<evidence type="ECO:0000256" key="5">
    <source>
        <dbReference type="ARBA" id="ARBA00023002"/>
    </source>
</evidence>
<dbReference type="Proteomes" id="UP000650833">
    <property type="component" value="Unassembled WGS sequence"/>
</dbReference>
<dbReference type="Pfam" id="PF08030">
    <property type="entry name" value="NAD_binding_6"/>
    <property type="match status" value="1"/>
</dbReference>
<dbReference type="InterPro" id="IPR017927">
    <property type="entry name" value="FAD-bd_FR_type"/>
</dbReference>
<dbReference type="Pfam" id="PF08022">
    <property type="entry name" value="FAD_binding_8"/>
    <property type="match status" value="1"/>
</dbReference>
<dbReference type="GO" id="GO:0006811">
    <property type="term" value="P:monoatomic ion transport"/>
    <property type="evidence" value="ECO:0007669"/>
    <property type="project" value="UniProtKB-KW"/>
</dbReference>
<proteinExistence type="predicted"/>
<evidence type="ECO:0000256" key="4">
    <source>
        <dbReference type="ARBA" id="ARBA00022989"/>
    </source>
</evidence>
<feature type="transmembrane region" description="Helical" evidence="9">
    <location>
        <begin position="233"/>
        <end position="251"/>
    </location>
</feature>
<evidence type="ECO:0000313" key="12">
    <source>
        <dbReference type="Proteomes" id="UP000650833"/>
    </source>
</evidence>
<accession>A0A8H7UU30</accession>
<evidence type="ECO:0000259" key="10">
    <source>
        <dbReference type="PROSITE" id="PS51384"/>
    </source>
</evidence>
<dbReference type="OrthoDB" id="167398at2759"/>
<dbReference type="SFLD" id="SFLDG01168">
    <property type="entry name" value="Ferric_reductase_subgroup_(FRE"/>
    <property type="match status" value="1"/>
</dbReference>
<comment type="subcellular location">
    <subcellularLocation>
        <location evidence="1">Membrane</location>
        <topology evidence="1">Multi-pass membrane protein</topology>
    </subcellularLocation>
</comment>
<evidence type="ECO:0000256" key="3">
    <source>
        <dbReference type="ARBA" id="ARBA00022982"/>
    </source>
</evidence>
<dbReference type="EMBL" id="JAEPRC010000516">
    <property type="protein sequence ID" value="KAG2195635.1"/>
    <property type="molecule type" value="Genomic_DNA"/>
</dbReference>
<evidence type="ECO:0000256" key="9">
    <source>
        <dbReference type="SAM" id="Phobius"/>
    </source>
</evidence>
<gene>
    <name evidence="11" type="ORF">INT46_000704</name>
</gene>
<dbReference type="GO" id="GO:0005886">
    <property type="term" value="C:plasma membrane"/>
    <property type="evidence" value="ECO:0007669"/>
    <property type="project" value="TreeGrafter"/>
</dbReference>
<keyword evidence="2 9" id="KW-0812">Transmembrane</keyword>
<reference evidence="11" key="1">
    <citation type="submission" date="2020-12" db="EMBL/GenBank/DDBJ databases">
        <title>Metabolic potential, ecology and presence of endohyphal bacteria is reflected in genomic diversity of Mucoromycotina.</title>
        <authorList>
            <person name="Muszewska A."/>
            <person name="Okrasinska A."/>
            <person name="Steczkiewicz K."/>
            <person name="Drgas O."/>
            <person name="Orlowska M."/>
            <person name="Perlinska-Lenart U."/>
            <person name="Aleksandrzak-Piekarczyk T."/>
            <person name="Szatraj K."/>
            <person name="Zielenkiewicz U."/>
            <person name="Pilsyk S."/>
            <person name="Malc E."/>
            <person name="Mieczkowski P."/>
            <person name="Kruszewska J.S."/>
            <person name="Biernat P."/>
            <person name="Pawlowska J."/>
        </authorList>
    </citation>
    <scope>NUCLEOTIDE SEQUENCE</scope>
    <source>
        <strain evidence="11">CBS 226.32</strain>
    </source>
</reference>
<dbReference type="InterPro" id="IPR013130">
    <property type="entry name" value="Fe3_Rdtase_TM_dom"/>
</dbReference>
<dbReference type="PROSITE" id="PS51384">
    <property type="entry name" value="FAD_FR"/>
    <property type="match status" value="1"/>
</dbReference>
<feature type="transmembrane region" description="Helical" evidence="9">
    <location>
        <begin position="93"/>
        <end position="114"/>
    </location>
</feature>
<keyword evidence="7 9" id="KW-0472">Membrane</keyword>
<dbReference type="AlphaFoldDB" id="A0A8H7UU30"/>
<keyword evidence="3" id="KW-0249">Electron transport</keyword>
<keyword evidence="6" id="KW-0813">Transport</keyword>
<dbReference type="SUPFAM" id="SSF52343">
    <property type="entry name" value="Ferredoxin reductase-like, C-terminal NADP-linked domain"/>
    <property type="match status" value="1"/>
</dbReference>
<dbReference type="GO" id="GO:0016175">
    <property type="term" value="F:superoxide-generating NAD(P)H oxidase activity"/>
    <property type="evidence" value="ECO:0007669"/>
    <property type="project" value="TreeGrafter"/>
</dbReference>
<dbReference type="InterPro" id="IPR013121">
    <property type="entry name" value="Fe_red_NAD-bd_6"/>
</dbReference>
<dbReference type="InterPro" id="IPR039261">
    <property type="entry name" value="FNR_nucleotide-bd"/>
</dbReference>
<keyword evidence="12" id="KW-1185">Reference proteome</keyword>
<feature type="transmembrane region" description="Helical" evidence="9">
    <location>
        <begin position="17"/>
        <end position="42"/>
    </location>
</feature>
<dbReference type="SFLD" id="SFLDS00052">
    <property type="entry name" value="Ferric_Reductase_Domain"/>
    <property type="match status" value="1"/>
</dbReference>
<organism evidence="11 12">
    <name type="scientific">Mucor plumbeus</name>
    <dbReference type="NCBI Taxonomy" id="97098"/>
    <lineage>
        <taxon>Eukaryota</taxon>
        <taxon>Fungi</taxon>
        <taxon>Fungi incertae sedis</taxon>
        <taxon>Mucoromycota</taxon>
        <taxon>Mucoromycotina</taxon>
        <taxon>Mucoromycetes</taxon>
        <taxon>Mucorales</taxon>
        <taxon>Mucorineae</taxon>
        <taxon>Mucoraceae</taxon>
        <taxon>Mucor</taxon>
    </lineage>
</organism>
<sequence length="613" mass="70178">MAHGNDDGAYTIRTTSAFFIAGLAYTFFWWGLFALYCIGYQLNRIRIYRIRKSRIAGKEDNVVTELPFVKYWNRLDYVVRIPFSTEMFPVKHIIGISLFSIVNVLFCLFAPFSFTGPYAVPSLGLMDRRAAFVGMANWGFVFFLAQRNSLLPKMSGLTFEELIPFHRIVARIGLAEFMPHFVWRIIVGYQRNYIVKDALFRNTEQTTGTIAMLGFLIMFASSLEYIRRNYFEVFYYCHVIFLIVAIIFSCWHETTCFVFFIPAVLLWFADRMIRTYQSWCDKPTMIRVDEVAAQTATQDGIVRVLYEQKSLKHFRPGQYVFASFVINGKKLWEYANWHPFTISEVFRVNDSNDSGIEERVVGTHNGKTEVSSVTNANLDEKNKTSSPTDSLTDVDSMSDCSSLRRRGNGAMDKQTKSMASFHIKALGTKTSDLLRTAAANDKLKVYIDGPYGPQLQYQDFPVAAFFATGVGVTPAMCVIKDIIDKKSVGLRTMATDHVYLIWAVRISDEVPVYMDMFNYWNEKCKNAVSPIRLSVTVYITREKEGTNALENLDGFKVIYGARPPIAEEMDRIKTVNANRRVFTHACGSTPFTRDVVNQSVIRGFEPHNELFEF</sequence>
<evidence type="ECO:0000256" key="8">
    <source>
        <dbReference type="SAM" id="MobiDB-lite"/>
    </source>
</evidence>
<evidence type="ECO:0000313" key="11">
    <source>
        <dbReference type="EMBL" id="KAG2195635.1"/>
    </source>
</evidence>
<keyword evidence="5" id="KW-0560">Oxidoreductase</keyword>
<evidence type="ECO:0000256" key="6">
    <source>
        <dbReference type="ARBA" id="ARBA00023065"/>
    </source>
</evidence>
<comment type="caution">
    <text evidence="11">The sequence shown here is derived from an EMBL/GenBank/DDBJ whole genome shotgun (WGS) entry which is preliminary data.</text>
</comment>